<dbReference type="EMBL" id="BQXU01000013">
    <property type="protein sequence ID" value="GKT45836.1"/>
    <property type="molecule type" value="Genomic_DNA"/>
</dbReference>
<evidence type="ECO:0000313" key="1">
    <source>
        <dbReference type="EMBL" id="GKT45836.1"/>
    </source>
</evidence>
<reference evidence="1 2" key="1">
    <citation type="submission" date="2022-03" db="EMBL/GenBank/DDBJ databases">
        <title>Genome data of Colletotrichum spp.</title>
        <authorList>
            <person name="Utami Y.D."/>
            <person name="Hiruma K."/>
        </authorList>
    </citation>
    <scope>NUCLEOTIDE SEQUENCE [LARGE SCALE GENOMIC DNA]</scope>
    <source>
        <strain evidence="1 2">MAFF 239500</strain>
    </source>
</reference>
<proteinExistence type="predicted"/>
<dbReference type="Proteomes" id="UP001055115">
    <property type="component" value="Unassembled WGS sequence"/>
</dbReference>
<accession>A0AA37LBZ1</accession>
<keyword evidence="2" id="KW-1185">Reference proteome</keyword>
<organism evidence="1 2">
    <name type="scientific">Colletotrichum spaethianum</name>
    <dbReference type="NCBI Taxonomy" id="700344"/>
    <lineage>
        <taxon>Eukaryota</taxon>
        <taxon>Fungi</taxon>
        <taxon>Dikarya</taxon>
        <taxon>Ascomycota</taxon>
        <taxon>Pezizomycotina</taxon>
        <taxon>Sordariomycetes</taxon>
        <taxon>Hypocreomycetidae</taxon>
        <taxon>Glomerellales</taxon>
        <taxon>Glomerellaceae</taxon>
        <taxon>Colletotrichum</taxon>
        <taxon>Colletotrichum spaethianum species complex</taxon>
    </lineage>
</organism>
<dbReference type="RefSeq" id="XP_049128186.1">
    <property type="nucleotide sequence ID" value="XM_049272229.1"/>
</dbReference>
<comment type="caution">
    <text evidence="1">The sequence shown here is derived from an EMBL/GenBank/DDBJ whole genome shotgun (WGS) entry which is preliminary data.</text>
</comment>
<name>A0AA37LBZ1_9PEZI</name>
<evidence type="ECO:0000313" key="2">
    <source>
        <dbReference type="Proteomes" id="UP001055115"/>
    </source>
</evidence>
<sequence length="64" mass="7005">MFRQIAPDGVVSKEAKVDNRGPEARFDEAVAYDVKLSPEEISKLHSNVANGQRSGGCPVMMNKE</sequence>
<gene>
    <name evidence="1" type="ORF">ColSpa_06017</name>
</gene>
<dbReference type="GeneID" id="73326819"/>
<protein>
    <submittedName>
        <fullName evidence="1">Uncharacterized protein</fullName>
    </submittedName>
</protein>
<dbReference type="AlphaFoldDB" id="A0AA37LBZ1"/>